<dbReference type="InterPro" id="IPR038538">
    <property type="entry name" value="MTERF_sf"/>
</dbReference>
<dbReference type="Gene3D" id="1.25.70.10">
    <property type="entry name" value="Transcription termination factor 3, mitochondrial"/>
    <property type="match status" value="1"/>
</dbReference>
<dbReference type="GO" id="GO:0003676">
    <property type="term" value="F:nucleic acid binding"/>
    <property type="evidence" value="ECO:0007669"/>
    <property type="project" value="InterPro"/>
</dbReference>
<evidence type="ECO:0000256" key="1">
    <source>
        <dbReference type="ARBA" id="ARBA00007692"/>
    </source>
</evidence>
<sequence>MNRLRIFPCSRSPQYQMISRIMNRCLHSGIKSKASIVSNFVAPMILVSDEKKISFSNLLHNFGFSEGQINHILNSPAAVLRLNEKDLTASLLNWCTFEMEKKLLTTLTGNAELLTLDPTYVNLRSSELMTLFTKKDINKLLVTCPKVFLDDFETIVEKVSYIVHSMEVEQKSIVKSYALQFDLKHIKCRHVFMCRSGLYKPLKKNSKSKNPPLDKVFSRNIETFLNLTKLTEEEYIVFYDLYDDERYLLMHDDDLEDENENIE</sequence>
<keyword evidence="2" id="KW-0809">Transit peptide</keyword>
<dbReference type="Pfam" id="PF02536">
    <property type="entry name" value="mTERF"/>
    <property type="match status" value="1"/>
</dbReference>
<dbReference type="Proteomes" id="UP000887013">
    <property type="component" value="Unassembled WGS sequence"/>
</dbReference>
<gene>
    <name evidence="3" type="primary">AVEN_87021_1</name>
    <name evidence="3" type="ORF">NPIL_534341</name>
</gene>
<evidence type="ECO:0000313" key="4">
    <source>
        <dbReference type="Proteomes" id="UP000887013"/>
    </source>
</evidence>
<evidence type="ECO:0000256" key="2">
    <source>
        <dbReference type="ARBA" id="ARBA00022946"/>
    </source>
</evidence>
<name>A0A8X6MXP9_NEPPI</name>
<comment type="caution">
    <text evidence="3">The sequence shown here is derived from an EMBL/GenBank/DDBJ whole genome shotgun (WGS) entry which is preliminary data.</text>
</comment>
<dbReference type="OrthoDB" id="9991972at2759"/>
<accession>A0A8X6MXP9</accession>
<organism evidence="3 4">
    <name type="scientific">Nephila pilipes</name>
    <name type="common">Giant wood spider</name>
    <name type="synonym">Nephila maculata</name>
    <dbReference type="NCBI Taxonomy" id="299642"/>
    <lineage>
        <taxon>Eukaryota</taxon>
        <taxon>Metazoa</taxon>
        <taxon>Ecdysozoa</taxon>
        <taxon>Arthropoda</taxon>
        <taxon>Chelicerata</taxon>
        <taxon>Arachnida</taxon>
        <taxon>Araneae</taxon>
        <taxon>Araneomorphae</taxon>
        <taxon>Entelegynae</taxon>
        <taxon>Araneoidea</taxon>
        <taxon>Nephilidae</taxon>
        <taxon>Nephila</taxon>
    </lineage>
</organism>
<dbReference type="InterPro" id="IPR003690">
    <property type="entry name" value="MTERF"/>
</dbReference>
<protein>
    <submittedName>
        <fullName evidence="3">Uncharacterized protein</fullName>
    </submittedName>
</protein>
<evidence type="ECO:0000313" key="3">
    <source>
        <dbReference type="EMBL" id="GFS82954.1"/>
    </source>
</evidence>
<comment type="similarity">
    <text evidence="1">Belongs to the mTERF family.</text>
</comment>
<keyword evidence="4" id="KW-1185">Reference proteome</keyword>
<dbReference type="EMBL" id="BMAW01051873">
    <property type="protein sequence ID" value="GFS82954.1"/>
    <property type="molecule type" value="Genomic_DNA"/>
</dbReference>
<reference evidence="3" key="1">
    <citation type="submission" date="2020-08" db="EMBL/GenBank/DDBJ databases">
        <title>Multicomponent nature underlies the extraordinary mechanical properties of spider dragline silk.</title>
        <authorList>
            <person name="Kono N."/>
            <person name="Nakamura H."/>
            <person name="Mori M."/>
            <person name="Yoshida Y."/>
            <person name="Ohtoshi R."/>
            <person name="Malay A.D."/>
            <person name="Moran D.A.P."/>
            <person name="Tomita M."/>
            <person name="Numata K."/>
            <person name="Arakawa K."/>
        </authorList>
    </citation>
    <scope>NUCLEOTIDE SEQUENCE</scope>
</reference>
<dbReference type="AlphaFoldDB" id="A0A8X6MXP9"/>
<proteinExistence type="inferred from homology"/>